<dbReference type="OrthoDB" id="371997at2157"/>
<keyword evidence="5 11" id="KW-0547">Nucleotide-binding</keyword>
<reference evidence="14 15" key="1">
    <citation type="journal article" date="2010" name="Stand. Genomic Sci.">
        <title>Complete genome sequence of Methanothermus fervidus type strain (V24S).</title>
        <authorList>
            <person name="Anderson I."/>
            <person name="Djao O.D."/>
            <person name="Misra M."/>
            <person name="Chertkov O."/>
            <person name="Nolan M."/>
            <person name="Lucas S."/>
            <person name="Lapidus A."/>
            <person name="Del Rio T.G."/>
            <person name="Tice H."/>
            <person name="Cheng J.F."/>
            <person name="Tapia R."/>
            <person name="Han C."/>
            <person name="Goodwin L."/>
            <person name="Pitluck S."/>
            <person name="Liolios K."/>
            <person name="Ivanova N."/>
            <person name="Mavromatis K."/>
            <person name="Mikhailova N."/>
            <person name="Pati A."/>
            <person name="Brambilla E."/>
            <person name="Chen A."/>
            <person name="Palaniappan K."/>
            <person name="Land M."/>
            <person name="Hauser L."/>
            <person name="Chang Y.J."/>
            <person name="Jeffries C.D."/>
            <person name="Sikorski J."/>
            <person name="Spring S."/>
            <person name="Rohde M."/>
            <person name="Eichinger K."/>
            <person name="Huber H."/>
            <person name="Wirth R."/>
            <person name="Goker M."/>
            <person name="Detter J.C."/>
            <person name="Woyke T."/>
            <person name="Bristow J."/>
            <person name="Eisen J.A."/>
            <person name="Markowitz V."/>
            <person name="Hugenholtz P."/>
            <person name="Klenk H.P."/>
            <person name="Kyrpides N.C."/>
        </authorList>
    </citation>
    <scope>NUCLEOTIDE SEQUENCE [LARGE SCALE GENOMIC DNA]</scope>
    <source>
        <strain evidence="15">ATCC 43054 / DSM 2088 / JCM 10308 / V24 S</strain>
    </source>
</reference>
<dbReference type="FunFam" id="3.40.50.2020:FF:000074">
    <property type="entry name" value="Ribose-phosphate pyrophosphokinase"/>
    <property type="match status" value="1"/>
</dbReference>
<keyword evidence="7 11" id="KW-0067">ATP-binding</keyword>
<comment type="similarity">
    <text evidence="10 11">Belongs to the ribose-phosphate pyrophosphokinase family. Class III (archaeal) subfamily.</text>
</comment>
<dbReference type="NCBIfam" id="NF002095">
    <property type="entry name" value="PRK00934.1"/>
    <property type="match status" value="1"/>
</dbReference>
<dbReference type="GO" id="GO:0005737">
    <property type="term" value="C:cytoplasm"/>
    <property type="evidence" value="ECO:0007669"/>
    <property type="project" value="UniProtKB-SubCell"/>
</dbReference>
<dbReference type="GO" id="GO:0004749">
    <property type="term" value="F:ribose phosphate diphosphokinase activity"/>
    <property type="evidence" value="ECO:0007669"/>
    <property type="project" value="UniProtKB-UniRule"/>
</dbReference>
<feature type="active site" evidence="11">
    <location>
        <position position="186"/>
    </location>
</feature>
<dbReference type="GO" id="GO:0002189">
    <property type="term" value="C:ribose phosphate diphosphokinase complex"/>
    <property type="evidence" value="ECO:0007669"/>
    <property type="project" value="TreeGrafter"/>
</dbReference>
<keyword evidence="6 11" id="KW-0418">Kinase</keyword>
<dbReference type="GO" id="GO:0005524">
    <property type="term" value="F:ATP binding"/>
    <property type="evidence" value="ECO:0007669"/>
    <property type="project" value="UniProtKB-KW"/>
</dbReference>
<feature type="binding site" evidence="11">
    <location>
        <begin position="216"/>
        <end position="220"/>
    </location>
    <ligand>
        <name>D-ribose 5-phosphate</name>
        <dbReference type="ChEBI" id="CHEBI:78346"/>
    </ligand>
</feature>
<dbReference type="InterPro" id="IPR000836">
    <property type="entry name" value="PRTase_dom"/>
</dbReference>
<dbReference type="CDD" id="cd06223">
    <property type="entry name" value="PRTases_typeI"/>
    <property type="match status" value="1"/>
</dbReference>
<keyword evidence="1 11" id="KW-0963">Cytoplasm</keyword>
<keyword evidence="15" id="KW-1185">Reference proteome</keyword>
<dbReference type="HOGENOM" id="CLU_033546_2_2_2"/>
<evidence type="ECO:0000259" key="12">
    <source>
        <dbReference type="Pfam" id="PF00156"/>
    </source>
</evidence>
<dbReference type="AlphaFoldDB" id="E3GY31"/>
<feature type="binding site" evidence="11">
    <location>
        <begin position="91"/>
        <end position="92"/>
    </location>
    <ligand>
        <name>ATP</name>
        <dbReference type="ChEBI" id="CHEBI:30616"/>
    </ligand>
</feature>
<accession>E3GY31</accession>
<evidence type="ECO:0000256" key="2">
    <source>
        <dbReference type="ARBA" id="ARBA00022679"/>
    </source>
</evidence>
<evidence type="ECO:0000256" key="1">
    <source>
        <dbReference type="ARBA" id="ARBA00022490"/>
    </source>
</evidence>
<feature type="domain" description="Phosphoribosyltransferase" evidence="12">
    <location>
        <begin position="147"/>
        <end position="244"/>
    </location>
</feature>
<comment type="subcellular location">
    <subcellularLocation>
        <location evidence="11">Cytoplasm</location>
    </subcellularLocation>
</comment>
<feature type="binding site" evidence="11">
    <location>
        <position position="212"/>
    </location>
    <ligand>
        <name>D-ribose 5-phosphate</name>
        <dbReference type="ChEBI" id="CHEBI:78346"/>
    </ligand>
</feature>
<dbReference type="InterPro" id="IPR037514">
    <property type="entry name" value="Rib-P_diPkinase_arc"/>
</dbReference>
<dbReference type="InterPro" id="IPR029057">
    <property type="entry name" value="PRTase-like"/>
</dbReference>
<dbReference type="SMART" id="SM01400">
    <property type="entry name" value="Pribosyltran_N"/>
    <property type="match status" value="1"/>
</dbReference>
<comment type="cofactor">
    <cofactor evidence="11">
        <name>Mg(2+)</name>
        <dbReference type="ChEBI" id="CHEBI:18420"/>
    </cofactor>
    <text evidence="11">Binds 2 Mg(2+) ions per subunit.</text>
</comment>
<feature type="binding site" evidence="11">
    <location>
        <position position="125"/>
    </location>
    <ligand>
        <name>Mg(2+)</name>
        <dbReference type="ChEBI" id="CHEBI:18420"/>
        <label>1</label>
    </ligand>
</feature>
<keyword evidence="4 11" id="KW-0545">Nucleotide biosynthesis</keyword>
<dbReference type="PANTHER" id="PTHR10210">
    <property type="entry name" value="RIBOSE-PHOSPHATE DIPHOSPHOKINASE FAMILY MEMBER"/>
    <property type="match status" value="1"/>
</dbReference>
<dbReference type="STRING" id="523846.Mfer_0411"/>
<name>E3GY31_METFV</name>
<gene>
    <name evidence="11" type="primary">prs</name>
    <name evidence="14" type="ordered locus">Mfer_0411</name>
</gene>
<dbReference type="KEGG" id="mfv:Mfer_0411"/>
<evidence type="ECO:0000256" key="9">
    <source>
        <dbReference type="ARBA" id="ARBA00049535"/>
    </source>
</evidence>
<evidence type="ECO:0000313" key="15">
    <source>
        <dbReference type="Proteomes" id="UP000002315"/>
    </source>
</evidence>
<dbReference type="GO" id="GO:0006015">
    <property type="term" value="P:5-phosphoribose 1-diphosphate biosynthetic process"/>
    <property type="evidence" value="ECO:0007669"/>
    <property type="project" value="UniProtKB-UniRule"/>
</dbReference>
<comment type="pathway">
    <text evidence="11">Metabolic intermediate biosynthesis; 5-phospho-alpha-D-ribose 1-diphosphate biosynthesis; 5-phospho-alpha-D-ribose 1-diphosphate from D-ribose 5-phosphate (route I): step 1/1.</text>
</comment>
<dbReference type="GO" id="GO:0000287">
    <property type="term" value="F:magnesium ion binding"/>
    <property type="evidence" value="ECO:0007669"/>
    <property type="project" value="UniProtKB-UniRule"/>
</dbReference>
<organism evidence="14 15">
    <name type="scientific">Methanothermus fervidus (strain ATCC 43054 / DSM 2088 / JCM 10308 / V24 S)</name>
    <dbReference type="NCBI Taxonomy" id="523846"/>
    <lineage>
        <taxon>Archaea</taxon>
        <taxon>Methanobacteriati</taxon>
        <taxon>Methanobacteriota</taxon>
        <taxon>Methanomada group</taxon>
        <taxon>Methanobacteria</taxon>
        <taxon>Methanobacteriales</taxon>
        <taxon>Methanothermaceae</taxon>
        <taxon>Methanothermus</taxon>
    </lineage>
</organism>
<dbReference type="NCBIfam" id="TIGR01251">
    <property type="entry name" value="ribP_PPkin"/>
    <property type="match status" value="1"/>
</dbReference>
<feature type="binding site" evidence="11">
    <location>
        <begin position="33"/>
        <end position="35"/>
    </location>
    <ligand>
        <name>ATP</name>
        <dbReference type="ChEBI" id="CHEBI:30616"/>
    </ligand>
</feature>
<evidence type="ECO:0000313" key="14">
    <source>
        <dbReference type="EMBL" id="ADP77213.1"/>
    </source>
</evidence>
<evidence type="ECO:0000256" key="3">
    <source>
        <dbReference type="ARBA" id="ARBA00022723"/>
    </source>
</evidence>
<dbReference type="HAMAP" id="MF_00583_A">
    <property type="entry name" value="RibP_PPkinase_A"/>
    <property type="match status" value="1"/>
</dbReference>
<evidence type="ECO:0000256" key="4">
    <source>
        <dbReference type="ARBA" id="ARBA00022727"/>
    </source>
</evidence>
<evidence type="ECO:0000256" key="10">
    <source>
        <dbReference type="ARBA" id="ARBA00061433"/>
    </source>
</evidence>
<dbReference type="Gene3D" id="3.40.50.2020">
    <property type="match status" value="2"/>
</dbReference>
<dbReference type="EMBL" id="CP002278">
    <property type="protein sequence ID" value="ADP77213.1"/>
    <property type="molecule type" value="Genomic_DNA"/>
</dbReference>
<protein>
    <recommendedName>
        <fullName evidence="11">Ribose-phosphate pyrophosphokinase</fullName>
        <shortName evidence="11">RPPK</shortName>
        <ecNumber evidence="11">2.7.6.1</ecNumber>
    </recommendedName>
    <alternativeName>
        <fullName evidence="11">5-phospho-D-ribosyl alpha-1-diphosphate synthase</fullName>
    </alternativeName>
    <alternativeName>
        <fullName evidence="11">Phosphoribosyl diphosphate synthase</fullName>
    </alternativeName>
    <alternativeName>
        <fullName evidence="11">Phosphoribosyl pyrophosphate synthase</fullName>
        <shortName evidence="11">P-Rib-PP synthase</shortName>
        <shortName evidence="11">PRPP synthase</shortName>
        <shortName evidence="11">PRPPase</shortName>
    </alternativeName>
</protein>
<dbReference type="EC" id="2.7.6.1" evidence="11"/>
<dbReference type="UniPathway" id="UPA00087">
    <property type="reaction ID" value="UER00172"/>
</dbReference>
<feature type="binding site" evidence="11">
    <location>
        <position position="163"/>
    </location>
    <ligand>
        <name>Mg(2+)</name>
        <dbReference type="ChEBI" id="CHEBI:18420"/>
        <label>2</label>
    </ligand>
</feature>
<dbReference type="GO" id="GO:0006164">
    <property type="term" value="P:purine nucleotide biosynthetic process"/>
    <property type="evidence" value="ECO:0007669"/>
    <property type="project" value="TreeGrafter"/>
</dbReference>
<proteinExistence type="inferred from homology"/>
<dbReference type="Pfam" id="PF00156">
    <property type="entry name" value="Pribosyltran"/>
    <property type="match status" value="1"/>
</dbReference>
<feature type="domain" description="Ribose-phosphate pyrophosphokinase N-terminal" evidence="13">
    <location>
        <begin position="1"/>
        <end position="115"/>
    </location>
</feature>
<sequence>MIIGGSASQKLAADIANILNEKLGNLEIKKFPDGEKYIRFNDDIEDEITIVQSTGYPQDENLIELFLIAKNLKSLGCKKVRAVIPYLAYSRQDKRFKKGEAISISIIANLIESSGIDEVITVNLHEEKIVEFFNIPVKNLSAMPLLAEYFKDIVNNPIVVAPDEGALQHAKEVAKILDCEYDYLKKKRISPDKVSTEIKEINVKNKDVILVDDIISTGGTIINASKILKNEKAKNIFVGCVHPVLVGDALMKIYLSGVKEIVGTDTLSSPISKVSVAPLLANTLK</sequence>
<evidence type="ECO:0000256" key="6">
    <source>
        <dbReference type="ARBA" id="ARBA00022777"/>
    </source>
</evidence>
<dbReference type="InterPro" id="IPR005946">
    <property type="entry name" value="Rib-P_diPkinase"/>
</dbReference>
<dbReference type="PANTHER" id="PTHR10210:SF32">
    <property type="entry name" value="RIBOSE-PHOSPHATE PYROPHOSPHOKINASE 2"/>
    <property type="match status" value="1"/>
</dbReference>
<dbReference type="GO" id="GO:0016301">
    <property type="term" value="F:kinase activity"/>
    <property type="evidence" value="ECO:0007669"/>
    <property type="project" value="UniProtKB-KW"/>
</dbReference>
<dbReference type="SUPFAM" id="SSF53271">
    <property type="entry name" value="PRTase-like"/>
    <property type="match status" value="2"/>
</dbReference>
<comment type="function">
    <text evidence="11">Involved in the biosynthesis of the central metabolite phospho-alpha-D-ribosyl-1-pyrophosphate (PRPP) via the transfer of pyrophosphoryl group from ATP to 1-hydroxyl of ribose-5-phosphate (Rib-5-P).</text>
</comment>
<feature type="binding site" evidence="11">
    <location>
        <position position="188"/>
    </location>
    <ligand>
        <name>D-ribose 5-phosphate</name>
        <dbReference type="ChEBI" id="CHEBI:78346"/>
    </ligand>
</feature>
<evidence type="ECO:0000256" key="8">
    <source>
        <dbReference type="ARBA" id="ARBA00022842"/>
    </source>
</evidence>
<evidence type="ECO:0000256" key="11">
    <source>
        <dbReference type="HAMAP-Rule" id="MF_00583"/>
    </source>
</evidence>
<dbReference type="Proteomes" id="UP000002315">
    <property type="component" value="Chromosome"/>
</dbReference>
<dbReference type="InterPro" id="IPR029099">
    <property type="entry name" value="Pribosyltran_N"/>
</dbReference>
<evidence type="ECO:0000256" key="5">
    <source>
        <dbReference type="ARBA" id="ARBA00022741"/>
    </source>
</evidence>
<keyword evidence="8 11" id="KW-0460">Magnesium</keyword>
<evidence type="ECO:0000256" key="7">
    <source>
        <dbReference type="ARBA" id="ARBA00022840"/>
    </source>
</evidence>
<keyword evidence="3 11" id="KW-0479">Metal-binding</keyword>
<keyword evidence="2 11" id="KW-0808">Transferase</keyword>
<evidence type="ECO:0000259" key="13">
    <source>
        <dbReference type="Pfam" id="PF13793"/>
    </source>
</evidence>
<comment type="catalytic activity">
    <reaction evidence="9 11">
        <text>D-ribose 5-phosphate + ATP = 5-phospho-alpha-D-ribose 1-diphosphate + AMP + H(+)</text>
        <dbReference type="Rhea" id="RHEA:15609"/>
        <dbReference type="ChEBI" id="CHEBI:15378"/>
        <dbReference type="ChEBI" id="CHEBI:30616"/>
        <dbReference type="ChEBI" id="CHEBI:58017"/>
        <dbReference type="ChEBI" id="CHEBI:78346"/>
        <dbReference type="ChEBI" id="CHEBI:456215"/>
        <dbReference type="EC" id="2.7.6.1"/>
    </reaction>
</comment>
<dbReference type="Pfam" id="PF13793">
    <property type="entry name" value="Pribosyltran_N"/>
    <property type="match status" value="1"/>
</dbReference>